<dbReference type="InterPro" id="IPR006026">
    <property type="entry name" value="Peptidase_Metallo"/>
</dbReference>
<gene>
    <name evidence="15" type="ORF">CAMP_LOCUS18425</name>
</gene>
<keyword evidence="4" id="KW-0378">Hydrolase</keyword>
<keyword evidence="3 8" id="KW-0479">Metal-binding</keyword>
<evidence type="ECO:0000256" key="7">
    <source>
        <dbReference type="PIRSR" id="PIRSR001191-1"/>
    </source>
</evidence>
<feature type="binding site" evidence="9">
    <location>
        <position position="120"/>
    </location>
    <ligand>
        <name>Zn(2+)</name>
        <dbReference type="ChEBI" id="CHEBI:29105"/>
        <label>1</label>
    </ligand>
</feature>
<dbReference type="InterPro" id="IPR024079">
    <property type="entry name" value="MetalloPept_cat_dom_sf"/>
</dbReference>
<feature type="domain" description="Peptidase metallopeptidase" evidence="14">
    <location>
        <begin position="29"/>
        <end position="189"/>
    </location>
</feature>
<feature type="signal peptide" evidence="13">
    <location>
        <begin position="1"/>
        <end position="20"/>
    </location>
</feature>
<feature type="binding site" evidence="9">
    <location>
        <position position="101"/>
    </location>
    <ligand>
        <name>Ca(2+)</name>
        <dbReference type="ChEBI" id="CHEBI:29108"/>
        <label>3</label>
    </ligand>
</feature>
<dbReference type="InterPro" id="IPR001818">
    <property type="entry name" value="Pept_M10_metallopeptidase"/>
</dbReference>
<evidence type="ECO:0000256" key="5">
    <source>
        <dbReference type="ARBA" id="ARBA00022833"/>
    </source>
</evidence>
<dbReference type="GO" id="GO:0030574">
    <property type="term" value="P:collagen catabolic process"/>
    <property type="evidence" value="ECO:0007669"/>
    <property type="project" value="TreeGrafter"/>
</dbReference>
<feature type="binding site" evidence="9">
    <location>
        <position position="213"/>
    </location>
    <ligand>
        <name>Ca(2+)</name>
        <dbReference type="ChEBI" id="CHEBI:29108"/>
        <label>4</label>
    </ligand>
</feature>
<feature type="binding site" evidence="9">
    <location>
        <position position="259"/>
    </location>
    <ligand>
        <name>Ca(2+)</name>
        <dbReference type="ChEBI" id="CHEBI:29108"/>
        <label>5</label>
    </ligand>
</feature>
<evidence type="ECO:0000256" key="1">
    <source>
        <dbReference type="ARBA" id="ARBA00010370"/>
    </source>
</evidence>
<feature type="disulfide bond" evidence="10">
    <location>
        <begin position="207"/>
        <end position="395"/>
    </location>
</feature>
<dbReference type="GO" id="GO:0008270">
    <property type="term" value="F:zinc ion binding"/>
    <property type="evidence" value="ECO:0007669"/>
    <property type="project" value="InterPro"/>
</dbReference>
<protein>
    <recommendedName>
        <fullName evidence="14">Peptidase metallopeptidase domain-containing protein</fullName>
    </recommendedName>
</protein>
<feature type="binding site" evidence="9">
    <location>
        <position position="306"/>
    </location>
    <ligand>
        <name>Ca(2+)</name>
        <dbReference type="ChEBI" id="CHEBI:29108"/>
        <label>5</label>
    </ligand>
</feature>
<dbReference type="GO" id="GO:0006508">
    <property type="term" value="P:proteolysis"/>
    <property type="evidence" value="ECO:0007669"/>
    <property type="project" value="UniProtKB-KW"/>
</dbReference>
<evidence type="ECO:0000256" key="6">
    <source>
        <dbReference type="ARBA" id="ARBA00023049"/>
    </source>
</evidence>
<feature type="binding site" evidence="9">
    <location>
        <position position="96"/>
    </location>
    <ligand>
        <name>Zn(2+)</name>
        <dbReference type="ChEBI" id="CHEBI:29105"/>
        <label>1</label>
    </ligand>
</feature>
<dbReference type="SMART" id="SM00120">
    <property type="entry name" value="HX"/>
    <property type="match status" value="4"/>
</dbReference>
<dbReference type="InterPro" id="IPR021190">
    <property type="entry name" value="Pept_M10A"/>
</dbReference>
<dbReference type="PIRSF" id="PIRSF001191">
    <property type="entry name" value="Peptidase_M10A_matrix"/>
    <property type="match status" value="1"/>
</dbReference>
<accession>A0A9P1NCB4</accession>
<feature type="modified residue" description="Phosphotyrosine; by PKDCC" evidence="11">
    <location>
        <position position="288"/>
    </location>
</feature>
<feature type="binding site" evidence="9">
    <location>
        <position position="161"/>
    </location>
    <ligand>
        <name>Zn(2+)</name>
        <dbReference type="ChEBI" id="CHEBI:29105"/>
        <label>2</label>
        <note>catalytic</note>
    </ligand>
</feature>
<feature type="active site" evidence="7">
    <location>
        <position position="144"/>
    </location>
</feature>
<feature type="binding site" evidence="9">
    <location>
        <position position="304"/>
    </location>
    <ligand>
        <name>Ca(2+)</name>
        <dbReference type="ChEBI" id="CHEBI:29108"/>
        <label>4</label>
    </ligand>
</feature>
<keyword evidence="9" id="KW-0106">Calcium</keyword>
<keyword evidence="5 8" id="KW-0862">Zinc</keyword>
<sequence>MNTSLFIFIIIFTVIQKTCQTRVKRYSIEGSFWGSRVITYKLKRPSKTMSLSQQLSVFDKAFATWQEHTHLKFVRELNASKSANIDIVFASGNHHDDEPFDGKGNILAHAFFPRYGGDVHFDEDEHWSWNKSMGLDLYAVAVHEIGHALGLKHSVNRLSIMAPFYKQYVGNYLHLHQDDILAIKRLYNNHPQLTTDTPNEKTNQNLCQNPYLDAITKLKNGTIIGFRGYYFYELEMFQNPSKPMRILDYFPFNGPIDAATTDKNGNLYIFRKDLYWIVSKFGHVVAHYPKKIGIGLSDMPEGISAALHYHEDMKPYFFRKNMYWQYSRHGMRKSWPRGILSIFDYKQNFPNEIDAAFQLDTNTSYIFSKDKYWRISGLPMKAHSARSISKDWFNCV</sequence>
<feature type="binding site" evidence="8">
    <location>
        <position position="153"/>
    </location>
    <ligand>
        <name>Zn(2+)</name>
        <dbReference type="ChEBI" id="CHEBI:29105"/>
        <label>2</label>
        <note>catalytic</note>
    </ligand>
</feature>
<dbReference type="PRINTS" id="PR00138">
    <property type="entry name" value="MATRIXIN"/>
</dbReference>
<evidence type="ECO:0000256" key="8">
    <source>
        <dbReference type="PIRSR" id="PIRSR001191-2"/>
    </source>
</evidence>
<feature type="binding site" evidence="9">
    <location>
        <position position="125"/>
    </location>
    <ligand>
        <name>Ca(2+)</name>
        <dbReference type="ChEBI" id="CHEBI:29108"/>
        <label>3</label>
    </ligand>
</feature>
<dbReference type="OrthoDB" id="406838at2759"/>
<comment type="cofactor">
    <cofactor evidence="9">
        <name>Ca(2+)</name>
        <dbReference type="ChEBI" id="CHEBI:29108"/>
    </cofactor>
    <text evidence="9">Can bind about 5 Ca(2+) ions per subunit.</text>
</comment>
<dbReference type="InterPro" id="IPR033739">
    <property type="entry name" value="M10A_MMP"/>
</dbReference>
<dbReference type="PROSITE" id="PS51642">
    <property type="entry name" value="HEMOPEXIN_2"/>
    <property type="match status" value="3"/>
</dbReference>
<dbReference type="SMART" id="SM00235">
    <property type="entry name" value="ZnMc"/>
    <property type="match status" value="1"/>
</dbReference>
<dbReference type="Gene3D" id="3.40.390.10">
    <property type="entry name" value="Collagenase (Catalytic Domain)"/>
    <property type="match status" value="1"/>
</dbReference>
<dbReference type="GO" id="GO:0031012">
    <property type="term" value="C:extracellular matrix"/>
    <property type="evidence" value="ECO:0007669"/>
    <property type="project" value="InterPro"/>
</dbReference>
<feature type="binding site" evidence="9">
    <location>
        <position position="257"/>
    </location>
    <ligand>
        <name>Ca(2+)</name>
        <dbReference type="ChEBI" id="CHEBI:29108"/>
        <label>4</label>
    </ligand>
</feature>
<evidence type="ECO:0000259" key="14">
    <source>
        <dbReference type="SMART" id="SM00235"/>
    </source>
</evidence>
<evidence type="ECO:0000256" key="10">
    <source>
        <dbReference type="PIRSR" id="PIRSR621190-3"/>
    </source>
</evidence>
<evidence type="ECO:0000256" key="12">
    <source>
        <dbReference type="PROSITE-ProRule" id="PRU01011"/>
    </source>
</evidence>
<dbReference type="InterPro" id="IPR018487">
    <property type="entry name" value="Hemopexin-like_repeat"/>
</dbReference>
<evidence type="ECO:0000313" key="16">
    <source>
        <dbReference type="Proteomes" id="UP001152747"/>
    </source>
</evidence>
<feature type="binding site" evidence="9">
    <location>
        <position position="102"/>
    </location>
    <ligand>
        <name>Ca(2+)</name>
        <dbReference type="ChEBI" id="CHEBI:29108"/>
        <label>3</label>
    </ligand>
</feature>
<feature type="repeat" description="Hemopexin" evidence="12">
    <location>
        <begin position="350"/>
        <end position="395"/>
    </location>
</feature>
<dbReference type="InterPro" id="IPR036375">
    <property type="entry name" value="Hemopexin-like_dom_sf"/>
</dbReference>
<comment type="similarity">
    <text evidence="1">Belongs to the peptidase M10A family.</text>
</comment>
<dbReference type="AlphaFoldDB" id="A0A9P1NCB4"/>
<dbReference type="SUPFAM" id="SSF55486">
    <property type="entry name" value="Metalloproteases ('zincins'), catalytic domain"/>
    <property type="match status" value="1"/>
</dbReference>
<evidence type="ECO:0000256" key="3">
    <source>
        <dbReference type="ARBA" id="ARBA00022723"/>
    </source>
</evidence>
<feature type="binding site" evidence="9">
    <location>
        <position position="354"/>
    </location>
    <ligand>
        <name>Ca(2+)</name>
        <dbReference type="ChEBI" id="CHEBI:29108"/>
        <label>4</label>
    </ligand>
</feature>
<dbReference type="Pfam" id="PF00413">
    <property type="entry name" value="Peptidase_M10"/>
    <property type="match status" value="1"/>
</dbReference>
<feature type="repeat" description="Hemopexin" evidence="12">
    <location>
        <begin position="300"/>
        <end position="346"/>
    </location>
</feature>
<dbReference type="PANTHER" id="PTHR10201:SF309">
    <property type="entry name" value="PEPTIDASE METALLOPEPTIDASE DOMAIN-CONTAINING PROTEIN"/>
    <property type="match status" value="1"/>
</dbReference>
<evidence type="ECO:0000256" key="4">
    <source>
        <dbReference type="ARBA" id="ARBA00022801"/>
    </source>
</evidence>
<proteinExistence type="inferred from homology"/>
<feature type="chain" id="PRO_5040396736" description="Peptidase metallopeptidase domain-containing protein" evidence="13">
    <location>
        <begin position="21"/>
        <end position="396"/>
    </location>
</feature>
<keyword evidence="6" id="KW-0482">Metalloprotease</keyword>
<evidence type="ECO:0000256" key="11">
    <source>
        <dbReference type="PIRSR" id="PIRSR621190-4"/>
    </source>
</evidence>
<feature type="binding site" evidence="9">
    <location>
        <position position="116"/>
    </location>
    <ligand>
        <name>Ca(2+)</name>
        <dbReference type="ChEBI" id="CHEBI:29108"/>
        <label>2</label>
    </ligand>
</feature>
<dbReference type="Proteomes" id="UP001152747">
    <property type="component" value="Unassembled WGS sequence"/>
</dbReference>
<feature type="binding site" evidence="9">
    <location>
        <position position="122"/>
    </location>
    <ligand>
        <name>Ca(2+)</name>
        <dbReference type="ChEBI" id="CHEBI:29108"/>
        <label>3</label>
    </ligand>
</feature>
<dbReference type="CDD" id="cd04278">
    <property type="entry name" value="ZnMc_MMP"/>
    <property type="match status" value="1"/>
</dbReference>
<dbReference type="GO" id="GO:0005615">
    <property type="term" value="C:extracellular space"/>
    <property type="evidence" value="ECO:0007669"/>
    <property type="project" value="TreeGrafter"/>
</dbReference>
<keyword evidence="10" id="KW-1015">Disulfide bond</keyword>
<feature type="binding site" evidence="8">
    <location>
        <position position="147"/>
    </location>
    <ligand>
        <name>Zn(2+)</name>
        <dbReference type="ChEBI" id="CHEBI:29105"/>
        <label>2</label>
        <note>catalytic</note>
    </ligand>
</feature>
<dbReference type="GO" id="GO:0004222">
    <property type="term" value="F:metalloendopeptidase activity"/>
    <property type="evidence" value="ECO:0007669"/>
    <property type="project" value="InterPro"/>
</dbReference>
<keyword evidence="16" id="KW-1185">Reference proteome</keyword>
<comment type="cofactor">
    <cofactor evidence="9">
        <name>Zn(2+)</name>
        <dbReference type="ChEBI" id="CHEBI:29105"/>
    </cofactor>
    <text evidence="9">Binds 2 Zn(2+) ions per subunit.</text>
</comment>
<feature type="binding site" evidence="9">
    <location>
        <position position="94"/>
    </location>
    <ligand>
        <name>Zn(2+)</name>
        <dbReference type="ChEBI" id="CHEBI:29105"/>
        <label>1</label>
    </ligand>
</feature>
<dbReference type="PANTHER" id="PTHR10201">
    <property type="entry name" value="MATRIX METALLOPROTEINASE"/>
    <property type="match status" value="1"/>
</dbReference>
<keyword evidence="13" id="KW-0732">Signal</keyword>
<dbReference type="GO" id="GO:0030198">
    <property type="term" value="P:extracellular matrix organization"/>
    <property type="evidence" value="ECO:0007669"/>
    <property type="project" value="TreeGrafter"/>
</dbReference>
<reference evidence="15" key="1">
    <citation type="submission" date="2022-11" db="EMBL/GenBank/DDBJ databases">
        <authorList>
            <person name="Kikuchi T."/>
        </authorList>
    </citation>
    <scope>NUCLEOTIDE SEQUENCE</scope>
    <source>
        <strain evidence="15">PS1010</strain>
    </source>
</reference>
<dbReference type="Gene3D" id="2.110.10.10">
    <property type="entry name" value="Hemopexin-like domain"/>
    <property type="match status" value="1"/>
</dbReference>
<feature type="binding site" evidence="9">
    <location>
        <position position="125"/>
    </location>
    <ligand>
        <name>Ca(2+)</name>
        <dbReference type="ChEBI" id="CHEBI:29108"/>
        <label>1</label>
    </ligand>
</feature>
<evidence type="ECO:0000256" key="2">
    <source>
        <dbReference type="ARBA" id="ARBA00022670"/>
    </source>
</evidence>
<dbReference type="Pfam" id="PF00045">
    <property type="entry name" value="Hemopexin"/>
    <property type="match status" value="1"/>
</dbReference>
<evidence type="ECO:0000256" key="9">
    <source>
        <dbReference type="PIRSR" id="PIRSR621190-2"/>
    </source>
</evidence>
<comment type="caution">
    <text evidence="15">The sequence shown here is derived from an EMBL/GenBank/DDBJ whole genome shotgun (WGS) entry which is preliminary data.</text>
</comment>
<keyword evidence="2" id="KW-0645">Protease</keyword>
<dbReference type="EMBL" id="CANHGI010000006">
    <property type="protein sequence ID" value="CAI5455788.1"/>
    <property type="molecule type" value="Genomic_DNA"/>
</dbReference>
<feature type="repeat" description="Hemopexin" evidence="12">
    <location>
        <begin position="253"/>
        <end position="299"/>
    </location>
</feature>
<organism evidence="15 16">
    <name type="scientific">Caenorhabditis angaria</name>
    <dbReference type="NCBI Taxonomy" id="860376"/>
    <lineage>
        <taxon>Eukaryota</taxon>
        <taxon>Metazoa</taxon>
        <taxon>Ecdysozoa</taxon>
        <taxon>Nematoda</taxon>
        <taxon>Chromadorea</taxon>
        <taxon>Rhabditida</taxon>
        <taxon>Rhabditina</taxon>
        <taxon>Rhabditomorpha</taxon>
        <taxon>Rhabditoidea</taxon>
        <taxon>Rhabditidae</taxon>
        <taxon>Peloderinae</taxon>
        <taxon>Caenorhabditis</taxon>
    </lineage>
</organism>
<dbReference type="SUPFAM" id="SSF50923">
    <property type="entry name" value="Hemopexin-like domain"/>
    <property type="match status" value="1"/>
</dbReference>
<feature type="binding site" evidence="8">
    <location>
        <position position="143"/>
    </location>
    <ligand>
        <name>Zn(2+)</name>
        <dbReference type="ChEBI" id="CHEBI:29105"/>
        <label>2</label>
        <note>catalytic</note>
    </ligand>
</feature>
<evidence type="ECO:0000313" key="15">
    <source>
        <dbReference type="EMBL" id="CAI5455788.1"/>
    </source>
</evidence>
<feature type="binding site" evidence="9">
    <location>
        <position position="118"/>
    </location>
    <ligand>
        <name>Ca(2+)</name>
        <dbReference type="ChEBI" id="CHEBI:29108"/>
        <label>2</label>
    </ligand>
</feature>
<feature type="binding site" evidence="9">
    <location>
        <position position="215"/>
    </location>
    <ligand>
        <name>Ca(2+)</name>
        <dbReference type="ChEBI" id="CHEBI:29108"/>
        <label>5</label>
    </ligand>
</feature>
<evidence type="ECO:0000256" key="13">
    <source>
        <dbReference type="SAM" id="SignalP"/>
    </source>
</evidence>
<feature type="binding site" evidence="9">
    <location>
        <position position="109"/>
    </location>
    <ligand>
        <name>Zn(2+)</name>
        <dbReference type="ChEBI" id="CHEBI:29105"/>
        <label>1</label>
    </ligand>
</feature>
<name>A0A9P1NCB4_9PELO</name>